<dbReference type="STRING" id="1123309.GCA_000377005_00379"/>
<proteinExistence type="predicted"/>
<accession>A0A3P1V9F3</accession>
<dbReference type="AlphaFoldDB" id="A0A3P1V9F3"/>
<dbReference type="CDD" id="cd16914">
    <property type="entry name" value="EcfT"/>
    <property type="match status" value="1"/>
</dbReference>
<dbReference type="GO" id="GO:0005886">
    <property type="term" value="C:plasma membrane"/>
    <property type="evidence" value="ECO:0007669"/>
    <property type="project" value="TreeGrafter"/>
</dbReference>
<evidence type="ECO:0000256" key="5">
    <source>
        <dbReference type="SAM" id="Phobius"/>
    </source>
</evidence>
<dbReference type="Pfam" id="PF02361">
    <property type="entry name" value="CbiQ"/>
    <property type="match status" value="1"/>
</dbReference>
<name>A0A3P1V9F3_9STRE</name>
<comment type="caution">
    <text evidence="6">The sequence shown here is derived from an EMBL/GenBank/DDBJ whole genome shotgun (WGS) entry which is preliminary data.</text>
</comment>
<gene>
    <name evidence="6" type="ORF">EII38_08540</name>
</gene>
<dbReference type="RefSeq" id="WP_124777710.1">
    <property type="nucleotide sequence ID" value="NZ_RQZA01000009.1"/>
</dbReference>
<evidence type="ECO:0000256" key="4">
    <source>
        <dbReference type="ARBA" id="ARBA00023136"/>
    </source>
</evidence>
<evidence type="ECO:0000256" key="2">
    <source>
        <dbReference type="ARBA" id="ARBA00022692"/>
    </source>
</evidence>
<evidence type="ECO:0000256" key="1">
    <source>
        <dbReference type="ARBA" id="ARBA00004141"/>
    </source>
</evidence>
<dbReference type="EMBL" id="RQZA01000009">
    <property type="protein sequence ID" value="RRD30297.1"/>
    <property type="molecule type" value="Genomic_DNA"/>
</dbReference>
<evidence type="ECO:0000256" key="3">
    <source>
        <dbReference type="ARBA" id="ARBA00022989"/>
    </source>
</evidence>
<dbReference type="PANTHER" id="PTHR33514">
    <property type="entry name" value="PROTEIN ABCI12, CHLOROPLASTIC"/>
    <property type="match status" value="1"/>
</dbReference>
<feature type="transmembrane region" description="Helical" evidence="5">
    <location>
        <begin position="247"/>
        <end position="267"/>
    </location>
</feature>
<evidence type="ECO:0000313" key="6">
    <source>
        <dbReference type="EMBL" id="RRD30297.1"/>
    </source>
</evidence>
<keyword evidence="7" id="KW-1185">Reference proteome</keyword>
<organism evidence="6 7">
    <name type="scientific">Streptococcus minor</name>
    <dbReference type="NCBI Taxonomy" id="229549"/>
    <lineage>
        <taxon>Bacteria</taxon>
        <taxon>Bacillati</taxon>
        <taxon>Bacillota</taxon>
        <taxon>Bacilli</taxon>
        <taxon>Lactobacillales</taxon>
        <taxon>Streptococcaceae</taxon>
        <taxon>Streptococcus</taxon>
    </lineage>
</organism>
<protein>
    <submittedName>
        <fullName evidence="6">Energy-coupling factor transporter transmembrane protein EcfT</fullName>
    </submittedName>
</protein>
<sequence>MSDKKIIGYHEGTGFMYQLSAASKLLFFLLVSISAMATYDTRLIVGIALFSLLLFRVSHIRIKEVAFVLIFTLIFASLNALMVYLFSPKYGVQLYGAETVLIGGLGHYSFTAQQGFYLLNLLLKYLCTVPLAVIFLMTTHPSQFASSLNQIGVSYKIAYAVSLTMRYIPDIQEEFYTIRMSQEARGLELSSKGKLMERIRGNLALVIPLIFGSLDRIDTISTAMELRRFGKNKKRTWYMAQPLKKKDWFAIISAILIVLATLILFWLNQGRFYNPWK</sequence>
<keyword evidence="3 5" id="KW-1133">Transmembrane helix</keyword>
<dbReference type="PANTHER" id="PTHR33514:SF1">
    <property type="entry name" value="ABC TRANSPORTER PERMEASE"/>
    <property type="match status" value="1"/>
</dbReference>
<dbReference type="Proteomes" id="UP000281771">
    <property type="component" value="Unassembled WGS sequence"/>
</dbReference>
<comment type="subcellular location">
    <subcellularLocation>
        <location evidence="1">Membrane</location>
        <topology evidence="1">Multi-pass membrane protein</topology>
    </subcellularLocation>
</comment>
<feature type="transmembrane region" description="Helical" evidence="5">
    <location>
        <begin position="65"/>
        <end position="86"/>
    </location>
</feature>
<dbReference type="InterPro" id="IPR003339">
    <property type="entry name" value="ABC/ECF_trnsptr_transmembrane"/>
</dbReference>
<keyword evidence="2 5" id="KW-0812">Transmembrane</keyword>
<keyword evidence="4 5" id="KW-0472">Membrane</keyword>
<feature type="transmembrane region" description="Helical" evidence="5">
    <location>
        <begin position="117"/>
        <end position="138"/>
    </location>
</feature>
<evidence type="ECO:0000313" key="7">
    <source>
        <dbReference type="Proteomes" id="UP000281771"/>
    </source>
</evidence>
<feature type="transmembrane region" description="Helical" evidence="5">
    <location>
        <begin position="25"/>
        <end position="53"/>
    </location>
</feature>
<reference evidence="6 7" key="1">
    <citation type="submission" date="2018-11" db="EMBL/GenBank/DDBJ databases">
        <title>Genomes From Bacteria Associated with the Canine Oral Cavity: a Test Case for Automated Genome-Based Taxonomic Assignment.</title>
        <authorList>
            <person name="Coil D.A."/>
            <person name="Jospin G."/>
            <person name="Darling A.E."/>
            <person name="Wallis C."/>
            <person name="Davis I.J."/>
            <person name="Harris S."/>
            <person name="Eisen J.A."/>
            <person name="Holcombe L.J."/>
            <person name="O'Flynn C."/>
        </authorList>
    </citation>
    <scope>NUCLEOTIDE SEQUENCE [LARGE SCALE GENOMIC DNA]</scope>
    <source>
        <strain evidence="6 7">OH4621_COT-116</strain>
    </source>
</reference>